<protein>
    <recommendedName>
        <fullName evidence="3">Glycosyltransferase family 2 protein</fullName>
    </recommendedName>
</protein>
<evidence type="ECO:0008006" key="3">
    <source>
        <dbReference type="Google" id="ProtNLM"/>
    </source>
</evidence>
<dbReference type="SUPFAM" id="SSF53448">
    <property type="entry name" value="Nucleotide-diphospho-sugar transferases"/>
    <property type="match status" value="1"/>
</dbReference>
<dbReference type="AlphaFoldDB" id="A0A419DDD1"/>
<name>A0A419DDD1_9BACT</name>
<dbReference type="EMBL" id="QZJW01000029">
    <property type="protein sequence ID" value="RJO61113.1"/>
    <property type="molecule type" value="Genomic_DNA"/>
</dbReference>
<organism evidence="1 2">
    <name type="scientific">candidate division WS5 bacterium</name>
    <dbReference type="NCBI Taxonomy" id="2093353"/>
    <lineage>
        <taxon>Bacteria</taxon>
        <taxon>candidate division WS5</taxon>
    </lineage>
</organism>
<comment type="caution">
    <text evidence="1">The sequence shown here is derived from an EMBL/GenBank/DDBJ whole genome shotgun (WGS) entry which is preliminary data.</text>
</comment>
<gene>
    <name evidence="1" type="ORF">C4544_03640</name>
</gene>
<accession>A0A419DDD1</accession>
<proteinExistence type="predicted"/>
<evidence type="ECO:0000313" key="1">
    <source>
        <dbReference type="EMBL" id="RJO61113.1"/>
    </source>
</evidence>
<feature type="non-terminal residue" evidence="1">
    <location>
        <position position="1"/>
    </location>
</feature>
<reference evidence="1 2" key="1">
    <citation type="journal article" date="2017" name="ISME J.">
        <title>Energy and carbon metabolisms in a deep terrestrial subsurface fluid microbial community.</title>
        <authorList>
            <person name="Momper L."/>
            <person name="Jungbluth S.P."/>
            <person name="Lee M.D."/>
            <person name="Amend J.P."/>
        </authorList>
    </citation>
    <scope>NUCLEOTIDE SEQUENCE [LARGE SCALE GENOMIC DNA]</scope>
    <source>
        <strain evidence="1">SURF_29</strain>
    </source>
</reference>
<sequence length="134" mass="15674">VEALSAGLCSYYRNVFYEFRFDETFERCTDLEISYRVSRKYKLYQTPYALLTHNHSKATHLDGRELNRSIIINIHKLVQKHLPHKLSNWFAYYWSVVGEIILSTAKSCMHADSSAIRGTLDGIKYIFAENMQKS</sequence>
<dbReference type="Proteomes" id="UP000285655">
    <property type="component" value="Unassembled WGS sequence"/>
</dbReference>
<evidence type="ECO:0000313" key="2">
    <source>
        <dbReference type="Proteomes" id="UP000285655"/>
    </source>
</evidence>
<dbReference type="InterPro" id="IPR029044">
    <property type="entry name" value="Nucleotide-diphossugar_trans"/>
</dbReference>